<feature type="compositionally biased region" description="Low complexity" evidence="1">
    <location>
        <begin position="340"/>
        <end position="350"/>
    </location>
</feature>
<feature type="region of interest" description="Disordered" evidence="1">
    <location>
        <begin position="890"/>
        <end position="921"/>
    </location>
</feature>
<feature type="region of interest" description="Disordered" evidence="1">
    <location>
        <begin position="245"/>
        <end position="350"/>
    </location>
</feature>
<feature type="region of interest" description="Disordered" evidence="1">
    <location>
        <begin position="2038"/>
        <end position="2114"/>
    </location>
</feature>
<dbReference type="EMBL" id="JBICBT010000093">
    <property type="protein sequence ID" value="KAL3123607.1"/>
    <property type="molecule type" value="Genomic_DNA"/>
</dbReference>
<keyword evidence="5" id="KW-1185">Reference proteome</keyword>
<feature type="region of interest" description="Disordered" evidence="1">
    <location>
        <begin position="1019"/>
        <end position="1098"/>
    </location>
</feature>
<protein>
    <submittedName>
        <fullName evidence="4">Uncharacterized protein</fullName>
    </submittedName>
</protein>
<dbReference type="Proteomes" id="UP001620626">
    <property type="component" value="Unassembled WGS sequence"/>
</dbReference>
<feature type="compositionally biased region" description="Polar residues" evidence="1">
    <location>
        <begin position="2086"/>
        <end position="2114"/>
    </location>
</feature>
<dbReference type="PANTHER" id="PTHR31781">
    <property type="entry name" value="UNC80"/>
    <property type="match status" value="1"/>
</dbReference>
<evidence type="ECO:0000313" key="4">
    <source>
        <dbReference type="EMBL" id="KAL3123607.1"/>
    </source>
</evidence>
<feature type="compositionally biased region" description="Gly residues" evidence="1">
    <location>
        <begin position="893"/>
        <end position="905"/>
    </location>
</feature>
<evidence type="ECO:0000259" key="2">
    <source>
        <dbReference type="Pfam" id="PF19424"/>
    </source>
</evidence>
<comment type="caution">
    <text evidence="4">The sequence shown here is derived from an EMBL/GenBank/DDBJ whole genome shotgun (WGS) entry which is preliminary data.</text>
</comment>
<feature type="domain" description="Protein UNC80 central region" evidence="2">
    <location>
        <begin position="1139"/>
        <end position="1479"/>
    </location>
</feature>
<dbReference type="Pfam" id="PF19424">
    <property type="entry name" value="UNC80"/>
    <property type="match status" value="1"/>
</dbReference>
<feature type="compositionally biased region" description="Basic and acidic residues" evidence="1">
    <location>
        <begin position="254"/>
        <end position="272"/>
    </location>
</feature>
<feature type="region of interest" description="Disordered" evidence="1">
    <location>
        <begin position="721"/>
        <end position="740"/>
    </location>
</feature>
<feature type="region of interest" description="Disordered" evidence="1">
    <location>
        <begin position="1270"/>
        <end position="1294"/>
    </location>
</feature>
<name>A0ABD2M7U8_9BILA</name>
<feature type="region of interest" description="Disordered" evidence="1">
    <location>
        <begin position="753"/>
        <end position="833"/>
    </location>
</feature>
<evidence type="ECO:0000313" key="5">
    <source>
        <dbReference type="Proteomes" id="UP001620626"/>
    </source>
</evidence>
<sequence length="2442" mass="265587">MFLGRETSASEEGDGFSAAFEPSLNGGTAGEGAPLVRLNDICNDSTDADSLPPAGKGDNGSVAGSMSEGTATIRAEGARGAIPKTLIVHASGDDTPSSLGSQQTIVSRPPPASAFACQQTLPSPQMPKIALGTRADSGESERHSSPDTPLGICLDPHEANYLDVAVLRCLLIRNWAEEGTFWAVQYLLGRLIAMRQHRCTHEGAFRSRFNSDSATIPIRKTSKTEAATIDTKGYLTWADLQEHNGAMFSGGTKQTDKTQPKDTREERTEEAVAGRTGKGVAFERDEMQLQQRSKSDGKQQQRERQQTLGAERTAERRRRISLSAMPSDGTALSPGATWGSMPHPSISSSRRIQRASSIPTSFPRLTELLQGFASSCNIPAVQQRRRHEQIAPEKTEPKRKNSHFFTEAIGAASFLEPNGHLSFPVVLKVLGTLMERCCVVRVSEVVLNCCDTFLNMPGSDSAELFPKVLHIVLRISLQLGCPNGCNEGVHTPQAEFLRIKVRNLIAQMHRTNPRFFCALLRAKVAQTPCAQLVDALHSLMVFCQCNFSLERSALASQGRLSVHREGSGAGPSAESGGAFRRTSSSGGGRRISAESAAVSRMPSYKNNFNQAQSGIEGVLMGTLLGPLLDKIASSAHELGQPENISYAQDIRLLLAFAFDRHGNPFRRNALSALSAKTLAGKIDAIGLPAGRKSMSGSGCGLNIGRGNGGILLQSKSSSALISASNASPSDTAPQPRDGAAASLRRGLFRRMQSTTTATSDVATAGGDSDGGTAQAGGSCSTQSTPPPQLMPSISVDDSIGSPQQQQLAGGGNAVGSKRAKPPHQLTGGGRAGAGGGRLQFALSFLKGRSGGGSADPTNSEEDDGGGSLGGLSMDAGGGRLRADKALLRRGEGLGEGGGRGAGRGSAGTKLTGGAAGGDDPLVDIAQQHKPSQRRWSILSNTFNAQTQQLGQQQPIGSGSMHSINELHPTERRASYSTADEENSPRGSHDMAETDMAQSVAGSHVEKGKVRRLAQGRQRLLKRNSPSGGAIQTPPPSSAGTVPQHPVDTVGSTKKRASLRLRKPSQTQKAQMAAAEQSQQNELGEMQQKTAENAAVPPVVRRLTTDATTGNVNANDCLLDAVVSPSGGCGRVVSFVQRRRRTASFKSRVSRPPNWRHSMRLGRTATQVEDESTTTANAMFQQQQKRLTEIVAEEDEEEMCRSMPWLNTLLQFGRKIDFDCPHEQFCTKWCFERICRQCQRLFEALTVVYDQGTVEGRIDRRQQFIERWQNNQQREAKKRHSSNPPGRESATVRQSGVDRMPMALRGLIIEKLNEIEESRAKKAEEIDQSVSSSELRLPRPPPIVGFLRVHLLGFIHAPLSALLKGIVVLKSDQLIPCVKIAWTLLIASDDSHLVATAAALFICCAVKCPQECSDLICPAFFRSVAATISRVAENGGRRTINFQDSAPSIDFTLPSPSIGLSQLPVVDPPWMPPVKTKVEEADKQRAYCAEILDDACRLTPGTHVFAVGETCRRVIWSCFVEDTALFLRHFFEKFTNRTKQEYLLALLRRLVLSFHPLPSQTAHTLLNALFGLAMFYVRTPGQGSDRSLALALSLCWLVVPFVHGLYFKDLKQTLKKEQCDQAIMVTANVPSAKKVIDTQFQHLLADSIEFYNIPAHEAHHFFLYDPKTFVLHNPSAFVRDFYFFHRSFYPQLQLVRLDIGQAQQRIREHALQQKLIETGKVLLTHNALRHSPEAVIPQRIFFLHDEFTHLPSFPRRAVETCFGMYQNTSGAELQTTDALHKFAWSKLIANMFEKMENAFMFGDLHLFINVINGIMIIHCEDVLILRRCMAAYLGMSIHFNSLFASQGFSLIMPTILHCYSQRQPNRMFTQVVEFVCKQFYVLHRKPFLLQMFGSCADLLDQSDSIFEANPMRVKAKYLFALLLAMERMNEPLDQLDILAMLPHPKPLQALDLCYRDEPNTFNILTDAMASCVTICAFAPERDKSAPTAGSHALAALKLELSAYATLSVELCALVNSCDVLARGPTRSFDLAATGGGGGTAGGASLAPSSANHPHATDPRRCRSLGGGGADSPQFFDPPTIVEDEVSRQQQSTASAKTEKNLTISGSADGQTTAATDNEAMKEQFRGPRGLLTLCSMFVQLGSERLKELGRLSAGFDYSRGGMPELLDHKCYIKLSEVAVALLKLAPYDSNSLGSAGLRHYFTQVMPVVDWSVETNRSAINIILRRLDKTIAKIAKRPSTRRRANWSGISFWLVGLHQTLLNSPYIAHLHSLKTITLLCLRLTLGDFFGILDDQTVPPFTLSAQHSAGAPAGAYLSSAHAPQTALSAHSPPASFCNVVLRLTSFLMTNLGQLVFSLEMICVVESIGPLAERLEAILCQFLIPMFLRAAIPGKEAPQFRAKDLNFCLSLLQNAISPPSLAKQSVAPAMSGSSLATSLMKEFNQNC</sequence>
<reference evidence="4 5" key="1">
    <citation type="submission" date="2024-10" db="EMBL/GenBank/DDBJ databases">
        <authorList>
            <person name="Kim D."/>
        </authorList>
    </citation>
    <scope>NUCLEOTIDE SEQUENCE [LARGE SCALE GENOMIC DNA]</scope>
    <source>
        <strain evidence="4">BH-2024</strain>
    </source>
</reference>
<dbReference type="InterPro" id="IPR045852">
    <property type="entry name" value="UNC80_central"/>
</dbReference>
<dbReference type="Pfam" id="PF20262">
    <property type="entry name" value="UNC80_C"/>
    <property type="match status" value="1"/>
</dbReference>
<dbReference type="PANTHER" id="PTHR31781:SF1">
    <property type="entry name" value="PROTEIN UNC-80 HOMOLOG"/>
    <property type="match status" value="1"/>
</dbReference>
<dbReference type="InterPro" id="IPR046460">
    <property type="entry name" value="UNC80_C"/>
</dbReference>
<feature type="compositionally biased region" description="Basic residues" evidence="1">
    <location>
        <begin position="1052"/>
        <end position="1062"/>
    </location>
</feature>
<accession>A0ABD2M7U8</accession>
<feature type="compositionally biased region" description="Gly residues" evidence="1">
    <location>
        <begin position="865"/>
        <end position="876"/>
    </location>
</feature>
<proteinExistence type="predicted"/>
<feature type="region of interest" description="Disordered" evidence="1">
    <location>
        <begin position="1"/>
        <end position="66"/>
    </location>
</feature>
<feature type="domain" description="Protein UNC80 C-terminal" evidence="3">
    <location>
        <begin position="1504"/>
        <end position="2421"/>
    </location>
</feature>
<evidence type="ECO:0000256" key="1">
    <source>
        <dbReference type="SAM" id="MobiDB-lite"/>
    </source>
</evidence>
<feature type="region of interest" description="Disordered" evidence="1">
    <location>
        <begin position="846"/>
        <end position="876"/>
    </location>
</feature>
<feature type="compositionally biased region" description="Polar residues" evidence="1">
    <location>
        <begin position="1063"/>
        <end position="1090"/>
    </location>
</feature>
<feature type="compositionally biased region" description="Basic and acidic residues" evidence="1">
    <location>
        <begin position="281"/>
        <end position="305"/>
    </location>
</feature>
<feature type="region of interest" description="Disordered" evidence="1">
    <location>
        <begin position="563"/>
        <end position="592"/>
    </location>
</feature>
<organism evidence="4 5">
    <name type="scientific">Heterodera trifolii</name>
    <dbReference type="NCBI Taxonomy" id="157864"/>
    <lineage>
        <taxon>Eukaryota</taxon>
        <taxon>Metazoa</taxon>
        <taxon>Ecdysozoa</taxon>
        <taxon>Nematoda</taxon>
        <taxon>Chromadorea</taxon>
        <taxon>Rhabditida</taxon>
        <taxon>Tylenchina</taxon>
        <taxon>Tylenchomorpha</taxon>
        <taxon>Tylenchoidea</taxon>
        <taxon>Heteroderidae</taxon>
        <taxon>Heteroderinae</taxon>
        <taxon>Heterodera</taxon>
    </lineage>
</organism>
<evidence type="ECO:0000259" key="3">
    <source>
        <dbReference type="Pfam" id="PF20262"/>
    </source>
</evidence>
<gene>
    <name evidence="4" type="ORF">niasHT_002498</name>
</gene>
<feature type="region of interest" description="Disordered" evidence="1">
    <location>
        <begin position="970"/>
        <end position="990"/>
    </location>
</feature>
<feature type="compositionally biased region" description="Low complexity" evidence="1">
    <location>
        <begin position="570"/>
        <end position="584"/>
    </location>
</feature>
<feature type="compositionally biased region" description="Low complexity" evidence="1">
    <location>
        <begin position="753"/>
        <end position="778"/>
    </location>
</feature>